<dbReference type="InterPro" id="IPR013792">
    <property type="entry name" value="RNA3'P_cycl/enolpyr_Trfase_a/b"/>
</dbReference>
<dbReference type="InterPro" id="IPR006264">
    <property type="entry name" value="EPSP_synthase"/>
</dbReference>
<feature type="domain" description="Enolpyruvate transferase" evidence="11">
    <location>
        <begin position="8"/>
        <end position="427"/>
    </location>
</feature>
<protein>
    <recommendedName>
        <fullName evidence="3">3-phosphoshikimate 1-carboxyvinyltransferase</fullName>
        <ecNumber evidence="3">2.5.1.19</ecNumber>
    </recommendedName>
    <alternativeName>
        <fullName evidence="8">5-enolpyruvylshikimate-3-phosphate synthase</fullName>
    </alternativeName>
</protein>
<dbReference type="PANTHER" id="PTHR21090:SF5">
    <property type="entry name" value="PENTAFUNCTIONAL AROM POLYPEPTIDE"/>
    <property type="match status" value="1"/>
</dbReference>
<dbReference type="CDD" id="cd01556">
    <property type="entry name" value="EPSP_synthase"/>
    <property type="match status" value="1"/>
</dbReference>
<gene>
    <name evidence="12" type="ORF">METZ01_LOCUS11429</name>
</gene>
<dbReference type="UniPathway" id="UPA00053">
    <property type="reaction ID" value="UER00089"/>
</dbReference>
<comment type="pathway">
    <text evidence="1">Metabolic intermediate biosynthesis; chorismate biosynthesis; chorismate from D-erythrose 4-phosphate and phosphoenolpyruvate: step 6/7.</text>
</comment>
<dbReference type="PROSITE" id="PS00104">
    <property type="entry name" value="EPSP_SYNTHASE_1"/>
    <property type="match status" value="1"/>
</dbReference>
<name>A0A381NVD7_9ZZZZ</name>
<accession>A0A381NVD7</accession>
<dbReference type="AlphaFoldDB" id="A0A381NVD7"/>
<keyword evidence="6" id="KW-0808">Transferase</keyword>
<dbReference type="Pfam" id="PF00275">
    <property type="entry name" value="EPSP_synthase"/>
    <property type="match status" value="1"/>
</dbReference>
<dbReference type="PANTHER" id="PTHR21090">
    <property type="entry name" value="AROM/DEHYDROQUINATE SYNTHASE"/>
    <property type="match status" value="1"/>
</dbReference>
<dbReference type="InterPro" id="IPR036968">
    <property type="entry name" value="Enolpyruvate_Tfrase_sf"/>
</dbReference>
<evidence type="ECO:0000256" key="10">
    <source>
        <dbReference type="SAM" id="MobiDB-lite"/>
    </source>
</evidence>
<dbReference type="GO" id="GO:0009073">
    <property type="term" value="P:aromatic amino acid family biosynthetic process"/>
    <property type="evidence" value="ECO:0007669"/>
    <property type="project" value="UniProtKB-KW"/>
</dbReference>
<evidence type="ECO:0000256" key="6">
    <source>
        <dbReference type="ARBA" id="ARBA00022679"/>
    </source>
</evidence>
<evidence type="ECO:0000256" key="1">
    <source>
        <dbReference type="ARBA" id="ARBA00004811"/>
    </source>
</evidence>
<dbReference type="PIRSF" id="PIRSF000505">
    <property type="entry name" value="EPSPS"/>
    <property type="match status" value="1"/>
</dbReference>
<evidence type="ECO:0000256" key="5">
    <source>
        <dbReference type="ARBA" id="ARBA00022605"/>
    </source>
</evidence>
<evidence type="ECO:0000256" key="7">
    <source>
        <dbReference type="ARBA" id="ARBA00023141"/>
    </source>
</evidence>
<keyword evidence="7" id="KW-0057">Aromatic amino acid biosynthesis</keyword>
<feature type="region of interest" description="Disordered" evidence="10">
    <location>
        <begin position="1"/>
        <end position="20"/>
    </location>
</feature>
<comment type="catalytic activity">
    <reaction evidence="9">
        <text>3-phosphoshikimate + phosphoenolpyruvate = 5-O-(1-carboxyvinyl)-3-phosphoshikimate + phosphate</text>
        <dbReference type="Rhea" id="RHEA:21256"/>
        <dbReference type="ChEBI" id="CHEBI:43474"/>
        <dbReference type="ChEBI" id="CHEBI:57701"/>
        <dbReference type="ChEBI" id="CHEBI:58702"/>
        <dbReference type="ChEBI" id="CHEBI:145989"/>
        <dbReference type="EC" id="2.5.1.19"/>
    </reaction>
    <physiologicalReaction direction="left-to-right" evidence="9">
        <dbReference type="Rhea" id="RHEA:21257"/>
    </physiologicalReaction>
</comment>
<proteinExistence type="inferred from homology"/>
<keyword evidence="5" id="KW-0028">Amino-acid biosynthesis</keyword>
<evidence type="ECO:0000256" key="8">
    <source>
        <dbReference type="ARBA" id="ARBA00030046"/>
    </source>
</evidence>
<dbReference type="GO" id="GO:0008652">
    <property type="term" value="P:amino acid biosynthetic process"/>
    <property type="evidence" value="ECO:0007669"/>
    <property type="project" value="UniProtKB-KW"/>
</dbReference>
<dbReference type="EC" id="2.5.1.19" evidence="3"/>
<evidence type="ECO:0000256" key="2">
    <source>
        <dbReference type="ARBA" id="ARBA00009948"/>
    </source>
</evidence>
<keyword evidence="4" id="KW-0963">Cytoplasm</keyword>
<evidence type="ECO:0000259" key="11">
    <source>
        <dbReference type="Pfam" id="PF00275"/>
    </source>
</evidence>
<dbReference type="GO" id="GO:0003866">
    <property type="term" value="F:3-phosphoshikimate 1-carboxyvinyltransferase activity"/>
    <property type="evidence" value="ECO:0007669"/>
    <property type="project" value="UniProtKB-EC"/>
</dbReference>
<dbReference type="Gene3D" id="3.65.10.10">
    <property type="entry name" value="Enolpyruvate transferase domain"/>
    <property type="match status" value="2"/>
</dbReference>
<evidence type="ECO:0000313" key="12">
    <source>
        <dbReference type="EMBL" id="SUZ58575.1"/>
    </source>
</evidence>
<dbReference type="EMBL" id="UINC01000628">
    <property type="protein sequence ID" value="SUZ58575.1"/>
    <property type="molecule type" value="Genomic_DNA"/>
</dbReference>
<dbReference type="FunFam" id="3.65.10.10:FF:000005">
    <property type="entry name" value="3-phosphoshikimate 1-carboxyvinyltransferase"/>
    <property type="match status" value="1"/>
</dbReference>
<evidence type="ECO:0000256" key="3">
    <source>
        <dbReference type="ARBA" id="ARBA00012450"/>
    </source>
</evidence>
<evidence type="ECO:0000256" key="9">
    <source>
        <dbReference type="ARBA" id="ARBA00044633"/>
    </source>
</evidence>
<dbReference type="GO" id="GO:0009423">
    <property type="term" value="P:chorismate biosynthetic process"/>
    <property type="evidence" value="ECO:0007669"/>
    <property type="project" value="UniProtKB-UniPathway"/>
</dbReference>
<dbReference type="HAMAP" id="MF_00210">
    <property type="entry name" value="EPSP_synth"/>
    <property type="match status" value="1"/>
</dbReference>
<dbReference type="InterPro" id="IPR023193">
    <property type="entry name" value="EPSP_synthase_CS"/>
</dbReference>
<dbReference type="SUPFAM" id="SSF55205">
    <property type="entry name" value="EPT/RTPC-like"/>
    <property type="match status" value="1"/>
</dbReference>
<comment type="similarity">
    <text evidence="2">Belongs to the EPSP synthase family.</text>
</comment>
<organism evidence="12">
    <name type="scientific">marine metagenome</name>
    <dbReference type="NCBI Taxonomy" id="408172"/>
    <lineage>
        <taxon>unclassified sequences</taxon>
        <taxon>metagenomes</taxon>
        <taxon>ecological metagenomes</taxon>
    </lineage>
</organism>
<reference evidence="12" key="1">
    <citation type="submission" date="2018-05" db="EMBL/GenBank/DDBJ databases">
        <authorList>
            <person name="Lanie J.A."/>
            <person name="Ng W.-L."/>
            <person name="Kazmierczak K.M."/>
            <person name="Andrzejewski T.M."/>
            <person name="Davidsen T.M."/>
            <person name="Wayne K.J."/>
            <person name="Tettelin H."/>
            <person name="Glass J.I."/>
            <person name="Rusch D."/>
            <person name="Podicherti R."/>
            <person name="Tsui H.-C.T."/>
            <person name="Winkler M.E."/>
        </authorList>
    </citation>
    <scope>NUCLEOTIDE SEQUENCE</scope>
</reference>
<dbReference type="NCBIfam" id="TIGR01356">
    <property type="entry name" value="aroA"/>
    <property type="match status" value="1"/>
</dbReference>
<sequence length="436" mass="45789">MSVTIARPRSLRGEITSPGDKSVSHRAVILNALSNTSTATITNFSPGADCSSTEQILKLLGVEITREPGAKAAGDTLTVKGVGLNGLIEPDDILDAGNSGTTTRLMSGILAGQDFFSVLTGDQSLKTRPMGRVVDPLITMGAKISGRANNTLAPLVFHGGFLQGINYRMPVASAQLKSCLLLAGLRADGITKLSQPAESRDHTERMLSAMGAELNKTGLDLVLQPSELETIDVEVPGDISSAAFWMIAAACHPDAELLIRNVGVNPTRSGIITALRMMNAQLQLIDEREVAGEPVADVLIRTSDLKGIELSGTTVPLLIDEIPVIAVAAAVADGETVIKDAQELRVKESDRIESSISWLRSAGISAEGTPDGMVIAGNDKINGGCFQSYDDHRLAMSLGIAGLISEQPITILDPDVAAISYPGFWGTIQELGGMVG</sequence>
<dbReference type="FunFam" id="3.65.10.10:FF:000006">
    <property type="entry name" value="3-phosphoshikimate 1-carboxyvinyltransferase"/>
    <property type="match status" value="1"/>
</dbReference>
<evidence type="ECO:0000256" key="4">
    <source>
        <dbReference type="ARBA" id="ARBA00022490"/>
    </source>
</evidence>
<dbReference type="InterPro" id="IPR001986">
    <property type="entry name" value="Enolpyruvate_Tfrase_dom"/>
</dbReference>